<name>A0ABQ3AZN9_9ACTN</name>
<gene>
    <name evidence="2" type="ORF">GCM10010326_77650</name>
</gene>
<dbReference type="EMBL" id="BMUU01000029">
    <property type="protein sequence ID" value="GGY71908.1"/>
    <property type="molecule type" value="Genomic_DNA"/>
</dbReference>
<dbReference type="Proteomes" id="UP000600946">
    <property type="component" value="Unassembled WGS sequence"/>
</dbReference>
<evidence type="ECO:0000313" key="3">
    <source>
        <dbReference type="Proteomes" id="UP000600946"/>
    </source>
</evidence>
<feature type="region of interest" description="Disordered" evidence="1">
    <location>
        <begin position="44"/>
        <end position="99"/>
    </location>
</feature>
<sequence length="99" mass="10912">MLTEPAAELFRVASLPECEREPGGGVDQEGAVGAAVECEVVDAQHSGRDQWRQRHPHQLEQDGYPREPDVQDPKHPGSAPASQHHAHVLHQACNRGVRR</sequence>
<protein>
    <submittedName>
        <fullName evidence="2">Uncharacterized protein</fullName>
    </submittedName>
</protein>
<reference evidence="3" key="1">
    <citation type="journal article" date="2019" name="Int. J. Syst. Evol. Microbiol.">
        <title>The Global Catalogue of Microorganisms (GCM) 10K type strain sequencing project: providing services to taxonomists for standard genome sequencing and annotation.</title>
        <authorList>
            <consortium name="The Broad Institute Genomics Platform"/>
            <consortium name="The Broad Institute Genome Sequencing Center for Infectious Disease"/>
            <person name="Wu L."/>
            <person name="Ma J."/>
        </authorList>
    </citation>
    <scope>NUCLEOTIDE SEQUENCE [LARGE SCALE GENOMIC DNA]</scope>
    <source>
        <strain evidence="3">JCM 4594</strain>
    </source>
</reference>
<accession>A0ABQ3AZN9</accession>
<evidence type="ECO:0000313" key="2">
    <source>
        <dbReference type="EMBL" id="GGY71908.1"/>
    </source>
</evidence>
<evidence type="ECO:0000256" key="1">
    <source>
        <dbReference type="SAM" id="MobiDB-lite"/>
    </source>
</evidence>
<feature type="compositionally biased region" description="Basic and acidic residues" evidence="1">
    <location>
        <begin position="45"/>
        <end position="75"/>
    </location>
</feature>
<comment type="caution">
    <text evidence="2">The sequence shown here is derived from an EMBL/GenBank/DDBJ whole genome shotgun (WGS) entry which is preliminary data.</text>
</comment>
<keyword evidence="3" id="KW-1185">Reference proteome</keyword>
<organism evidence="2 3">
    <name type="scientific">Streptomyces xanthochromogenes</name>
    <dbReference type="NCBI Taxonomy" id="67384"/>
    <lineage>
        <taxon>Bacteria</taxon>
        <taxon>Bacillati</taxon>
        <taxon>Actinomycetota</taxon>
        <taxon>Actinomycetes</taxon>
        <taxon>Kitasatosporales</taxon>
        <taxon>Streptomycetaceae</taxon>
        <taxon>Streptomyces</taxon>
    </lineage>
</organism>
<proteinExistence type="predicted"/>